<evidence type="ECO:0000256" key="1">
    <source>
        <dbReference type="ARBA" id="ARBA00006885"/>
    </source>
</evidence>
<evidence type="ECO:0000313" key="5">
    <source>
        <dbReference type="EnsemblMetazoa" id="GPPI042019-PA"/>
    </source>
</evidence>
<name>A0A1B0BVQ8_9MUSC</name>
<dbReference type="Gene3D" id="3.30.530.20">
    <property type="match status" value="1"/>
</dbReference>
<evidence type="ECO:0000313" key="6">
    <source>
        <dbReference type="Proteomes" id="UP000092460"/>
    </source>
</evidence>
<dbReference type="PANTHER" id="PTHR12901:SF10">
    <property type="entry name" value="COENZYME Q-BINDING PROTEIN COQ10, MITOCHONDRIAL"/>
    <property type="match status" value="1"/>
</dbReference>
<evidence type="ECO:0000259" key="4">
    <source>
        <dbReference type="Pfam" id="PF03364"/>
    </source>
</evidence>
<dbReference type="Pfam" id="PF03364">
    <property type="entry name" value="Polyketide_cyc"/>
    <property type="match status" value="1"/>
</dbReference>
<feature type="domain" description="Coenzyme Q-binding protein COQ10 START" evidence="4">
    <location>
        <begin position="86"/>
        <end position="165"/>
    </location>
</feature>
<accession>A0A1B0BVQ8</accession>
<dbReference type="STRING" id="67801.A0A1B0BVQ8"/>
<keyword evidence="6" id="KW-1185">Reference proteome</keyword>
<dbReference type="PANTHER" id="PTHR12901">
    <property type="entry name" value="SPERM PROTEIN HOMOLOG"/>
    <property type="match status" value="1"/>
</dbReference>
<dbReference type="Proteomes" id="UP000092460">
    <property type="component" value="Unassembled WGS sequence"/>
</dbReference>
<dbReference type="GO" id="GO:0045333">
    <property type="term" value="P:cellular respiration"/>
    <property type="evidence" value="ECO:0007669"/>
    <property type="project" value="InterPro"/>
</dbReference>
<dbReference type="AlphaFoldDB" id="A0A1B0BVQ8"/>
<dbReference type="GO" id="GO:0048039">
    <property type="term" value="F:ubiquinone binding"/>
    <property type="evidence" value="ECO:0007669"/>
    <property type="project" value="InterPro"/>
</dbReference>
<proteinExistence type="inferred from homology"/>
<reference evidence="6" key="1">
    <citation type="submission" date="2015-01" db="EMBL/GenBank/DDBJ databases">
        <authorList>
            <person name="Aksoy S."/>
            <person name="Warren W."/>
            <person name="Wilson R.K."/>
        </authorList>
    </citation>
    <scope>NUCLEOTIDE SEQUENCE [LARGE SCALE GENOMIC DNA]</scope>
    <source>
        <strain evidence="6">IAEA</strain>
    </source>
</reference>
<organism evidence="5 6">
    <name type="scientific">Glossina palpalis gambiensis</name>
    <dbReference type="NCBI Taxonomy" id="67801"/>
    <lineage>
        <taxon>Eukaryota</taxon>
        <taxon>Metazoa</taxon>
        <taxon>Ecdysozoa</taxon>
        <taxon>Arthropoda</taxon>
        <taxon>Hexapoda</taxon>
        <taxon>Insecta</taxon>
        <taxon>Pterygota</taxon>
        <taxon>Neoptera</taxon>
        <taxon>Endopterygota</taxon>
        <taxon>Diptera</taxon>
        <taxon>Brachycera</taxon>
        <taxon>Muscomorpha</taxon>
        <taxon>Hippoboscoidea</taxon>
        <taxon>Glossinidae</taxon>
        <taxon>Glossina</taxon>
    </lineage>
</organism>
<reference evidence="5" key="2">
    <citation type="submission" date="2020-05" db="UniProtKB">
        <authorList>
            <consortium name="EnsemblMetazoa"/>
        </authorList>
    </citation>
    <scope>IDENTIFICATION</scope>
    <source>
        <strain evidence="5">IAEA</strain>
    </source>
</reference>
<protein>
    <recommendedName>
        <fullName evidence="4">Coenzyme Q-binding protein COQ10 START domain-containing protein</fullName>
    </recommendedName>
</protein>
<dbReference type="VEuPathDB" id="VectorBase:GPPI042019"/>
<comment type="similarity">
    <text evidence="1">Belongs to the COQ10 family.</text>
</comment>
<comment type="function">
    <text evidence="3">Required for the function of coenzyme Q in the respiratory chain. May serve as a chaperone or may be involved in the transport of Q6 from its site of synthesis to the catalytic sites of the respiratory complexes.</text>
</comment>
<dbReference type="EMBL" id="JXJN01021430">
    <property type="status" value="NOT_ANNOTATED_CDS"/>
    <property type="molecule type" value="Genomic_DNA"/>
</dbReference>
<dbReference type="GO" id="GO:0005739">
    <property type="term" value="C:mitochondrion"/>
    <property type="evidence" value="ECO:0007669"/>
    <property type="project" value="TreeGrafter"/>
</dbReference>
<evidence type="ECO:0000256" key="3">
    <source>
        <dbReference type="ARBA" id="ARBA00024947"/>
    </source>
</evidence>
<dbReference type="InterPro" id="IPR044996">
    <property type="entry name" value="COQ10-like"/>
</dbReference>
<comment type="subunit">
    <text evidence="2">Interacts with coenzyme Q.</text>
</comment>
<dbReference type="InterPro" id="IPR023393">
    <property type="entry name" value="START-like_dom_sf"/>
</dbReference>
<sequence length="193" mass="21877">MLMMLTNGLTGWRFLPGPKSLHTKCYKWTSLEKSPLSRPVLDIVEIPLLEMLSRRPNESPWTPKEISAIITSPTRELALQISELVFRQLTSRVTLNSPHLVISECNDGCLFSYLLNEWHFSSGLKDIPQSCVLNFRVAFGPKSLLHSNIANLFFDLICVQMESAFLEKAGRGFGEPSMRSHIHKIYILSSKLS</sequence>
<dbReference type="EnsemblMetazoa" id="GPPI042019-RA">
    <property type="protein sequence ID" value="GPPI042019-PA"/>
    <property type="gene ID" value="GPPI042019"/>
</dbReference>
<dbReference type="InterPro" id="IPR005031">
    <property type="entry name" value="COQ10_START"/>
</dbReference>
<evidence type="ECO:0000256" key="2">
    <source>
        <dbReference type="ARBA" id="ARBA00011814"/>
    </source>
</evidence>